<keyword evidence="6 15" id="KW-0645">Protease</keyword>
<protein>
    <recommendedName>
        <fullName evidence="4">tripeptidyl-peptidase II</fullName>
        <ecNumber evidence="4">3.4.14.10</ecNumber>
    </recommendedName>
</protein>
<keyword evidence="8 16" id="KW-0732">Signal</keyword>
<comment type="function">
    <text evidence="2">Secreted tripeptidyl-peptidase which degrades proteins at acidic pHs and is involved in virulence.</text>
</comment>
<dbReference type="FunFam" id="3.40.50.200:FF:000015">
    <property type="entry name" value="Tripeptidyl peptidase A"/>
    <property type="match status" value="1"/>
</dbReference>
<keyword evidence="11 15" id="KW-0106">Calcium</keyword>
<evidence type="ECO:0000256" key="6">
    <source>
        <dbReference type="ARBA" id="ARBA00022670"/>
    </source>
</evidence>
<dbReference type="GO" id="GO:0004252">
    <property type="term" value="F:serine-type endopeptidase activity"/>
    <property type="evidence" value="ECO:0007669"/>
    <property type="project" value="UniProtKB-UniRule"/>
</dbReference>
<comment type="cofactor">
    <cofactor evidence="15">
        <name>Ca(2+)</name>
        <dbReference type="ChEBI" id="CHEBI:29108"/>
    </cofactor>
    <text evidence="15">Binds 1 Ca(2+) ion per subunit.</text>
</comment>
<feature type="chain" id="PRO_5001646465" description="tripeptidyl-peptidase II" evidence="16">
    <location>
        <begin position="18"/>
        <end position="596"/>
    </location>
</feature>
<keyword evidence="13" id="KW-0865">Zymogen</keyword>
<evidence type="ECO:0000259" key="17">
    <source>
        <dbReference type="PROSITE" id="PS51695"/>
    </source>
</evidence>
<dbReference type="EMBL" id="KL197756">
    <property type="protein sequence ID" value="KDQ50709.1"/>
    <property type="molecule type" value="Genomic_DNA"/>
</dbReference>
<dbReference type="Pfam" id="PF00082">
    <property type="entry name" value="Peptidase_S8"/>
    <property type="match status" value="1"/>
</dbReference>
<keyword evidence="14" id="KW-0325">Glycoprotein</keyword>
<dbReference type="STRING" id="933084.A0A067P7E5"/>
<dbReference type="CDD" id="cd11377">
    <property type="entry name" value="Pro-peptidase_S53"/>
    <property type="match status" value="1"/>
</dbReference>
<keyword evidence="5" id="KW-0964">Secreted</keyword>
<evidence type="ECO:0000256" key="14">
    <source>
        <dbReference type="ARBA" id="ARBA00023180"/>
    </source>
</evidence>
<feature type="binding site" evidence="15">
    <location>
        <position position="574"/>
    </location>
    <ligand>
        <name>Ca(2+)</name>
        <dbReference type="ChEBI" id="CHEBI:29108"/>
    </ligand>
</feature>
<dbReference type="HOGENOM" id="CLU_013783_3_0_1"/>
<dbReference type="Gene3D" id="3.40.50.200">
    <property type="entry name" value="Peptidase S8/S53 domain"/>
    <property type="match status" value="1"/>
</dbReference>
<feature type="active site" description="Charge relay system" evidence="15">
    <location>
        <position position="302"/>
    </location>
</feature>
<dbReference type="Proteomes" id="UP000027265">
    <property type="component" value="Unassembled WGS sequence"/>
</dbReference>
<dbReference type="SMART" id="SM00944">
    <property type="entry name" value="Pro-kuma_activ"/>
    <property type="match status" value="1"/>
</dbReference>
<keyword evidence="7 15" id="KW-0479">Metal-binding</keyword>
<feature type="signal peptide" evidence="16">
    <location>
        <begin position="1"/>
        <end position="17"/>
    </location>
</feature>
<feature type="binding site" evidence="15">
    <location>
        <position position="555"/>
    </location>
    <ligand>
        <name>Ca(2+)</name>
        <dbReference type="ChEBI" id="CHEBI:29108"/>
    </ligand>
</feature>
<evidence type="ECO:0000256" key="4">
    <source>
        <dbReference type="ARBA" id="ARBA00012462"/>
    </source>
</evidence>
<dbReference type="Pfam" id="PF09286">
    <property type="entry name" value="Pro-kuma_activ"/>
    <property type="match status" value="1"/>
</dbReference>
<evidence type="ECO:0000313" key="19">
    <source>
        <dbReference type="Proteomes" id="UP000027265"/>
    </source>
</evidence>
<feature type="domain" description="Peptidase S53" evidence="17">
    <location>
        <begin position="228"/>
        <end position="596"/>
    </location>
</feature>
<evidence type="ECO:0000256" key="16">
    <source>
        <dbReference type="SAM" id="SignalP"/>
    </source>
</evidence>
<dbReference type="OrthoDB" id="409122at2759"/>
<reference evidence="19" key="1">
    <citation type="journal article" date="2014" name="Proc. Natl. Acad. Sci. U.S.A.">
        <title>Extensive sampling of basidiomycete genomes demonstrates inadequacy of the white-rot/brown-rot paradigm for wood decay fungi.</title>
        <authorList>
            <person name="Riley R."/>
            <person name="Salamov A.A."/>
            <person name="Brown D.W."/>
            <person name="Nagy L.G."/>
            <person name="Floudas D."/>
            <person name="Held B.W."/>
            <person name="Levasseur A."/>
            <person name="Lombard V."/>
            <person name="Morin E."/>
            <person name="Otillar R."/>
            <person name="Lindquist E.A."/>
            <person name="Sun H."/>
            <person name="LaButti K.M."/>
            <person name="Schmutz J."/>
            <person name="Jabbour D."/>
            <person name="Luo H."/>
            <person name="Baker S.E."/>
            <person name="Pisabarro A.G."/>
            <person name="Walton J.D."/>
            <person name="Blanchette R.A."/>
            <person name="Henrissat B."/>
            <person name="Martin F."/>
            <person name="Cullen D."/>
            <person name="Hibbett D.S."/>
            <person name="Grigoriev I.V."/>
        </authorList>
    </citation>
    <scope>NUCLEOTIDE SEQUENCE [LARGE SCALE GENOMIC DNA]</scope>
    <source>
        <strain evidence="19">MUCL 33604</strain>
    </source>
</reference>
<proteinExistence type="predicted"/>
<dbReference type="CDD" id="cd04056">
    <property type="entry name" value="Peptidases_S53"/>
    <property type="match status" value="1"/>
</dbReference>
<evidence type="ECO:0000256" key="5">
    <source>
        <dbReference type="ARBA" id="ARBA00022525"/>
    </source>
</evidence>
<keyword evidence="9 15" id="KW-0378">Hydrolase</keyword>
<evidence type="ECO:0000256" key="12">
    <source>
        <dbReference type="ARBA" id="ARBA00023026"/>
    </source>
</evidence>
<evidence type="ECO:0000256" key="7">
    <source>
        <dbReference type="ARBA" id="ARBA00022723"/>
    </source>
</evidence>
<organism evidence="18 19">
    <name type="scientific">Jaapia argillacea MUCL 33604</name>
    <dbReference type="NCBI Taxonomy" id="933084"/>
    <lineage>
        <taxon>Eukaryota</taxon>
        <taxon>Fungi</taxon>
        <taxon>Dikarya</taxon>
        <taxon>Basidiomycota</taxon>
        <taxon>Agaricomycotina</taxon>
        <taxon>Agaricomycetes</taxon>
        <taxon>Agaricomycetidae</taxon>
        <taxon>Jaapiales</taxon>
        <taxon>Jaapiaceae</taxon>
        <taxon>Jaapia</taxon>
    </lineage>
</organism>
<dbReference type="InParanoid" id="A0A067P7E5"/>
<comment type="catalytic activity">
    <reaction evidence="1">
        <text>Release of an N-terminal tripeptide from a polypeptide.</text>
        <dbReference type="EC" id="3.4.14.10"/>
    </reaction>
</comment>
<dbReference type="GO" id="GO:0005576">
    <property type="term" value="C:extracellular region"/>
    <property type="evidence" value="ECO:0007669"/>
    <property type="project" value="UniProtKB-SubCell"/>
</dbReference>
<dbReference type="InterPro" id="IPR015366">
    <property type="entry name" value="S53_propep"/>
</dbReference>
<dbReference type="InterPro" id="IPR030400">
    <property type="entry name" value="Sedolisin_dom"/>
</dbReference>
<name>A0A067P7E5_9AGAM</name>
<keyword evidence="19" id="KW-1185">Reference proteome</keyword>
<evidence type="ECO:0000256" key="1">
    <source>
        <dbReference type="ARBA" id="ARBA00001910"/>
    </source>
</evidence>
<dbReference type="GO" id="GO:0008240">
    <property type="term" value="F:tripeptidyl-peptidase activity"/>
    <property type="evidence" value="ECO:0007669"/>
    <property type="project" value="UniProtKB-EC"/>
</dbReference>
<keyword evidence="10 15" id="KW-0720">Serine protease</keyword>
<sequence length="596" mass="63853">MRFTSVLLLGLAGLCASKPLLNRRWDDLKVRHSWVEVPRGWKLQGPAPADHKLAMRIGLKQDKLDELISALYTVSDPTHGNYGQHLSKEEVDALVAPHPDSMELVESWLAYHGVDPDDAVHRTSGGDWITVVVSVEKAERMLGTTYNVYEHEATSESIIRTMGYSLPSALHDHIQVVAPTTYFGTTRAMRATSFLEPGVKALESEADHSTELVTLGSMATISSSCSSTITPSCLRTLYNTSAYTPSATSTNKFGIVGYLEEYANHADLQTFFKKFRTDAVGADFITVEVNGGLDDQSDPGTEANLDIQYTEGLTYPTPNIYYSTGGSPPFIADSNTPTDTNEPYLDWLNYILNQTTIPQTFTTSYGDDEQSVPNDYAVSVCNLFAQLGARGSSVMFSSGDFGVGGGDCKTNDGTNTVRFQPIFPATCPYVTAVGGTYKINPEVAVSFSGGGFSNYFARPSYQSTAVSTFLTALGTKYQGLYNSTGRGFPDVAAQGQAFQVVIGGTTEPVSGTSASSPTFASVVALLNDYRISLGKAPLGFLNPLLYSTGVSGLNDITSGSNPGCSYAGFTARAGWDPVTGLGTPNFGKLQTIVESA</sequence>
<evidence type="ECO:0000256" key="2">
    <source>
        <dbReference type="ARBA" id="ARBA00002451"/>
    </source>
</evidence>
<feature type="binding site" evidence="15">
    <location>
        <position position="556"/>
    </location>
    <ligand>
        <name>Ca(2+)</name>
        <dbReference type="ChEBI" id="CHEBI:29108"/>
    </ligand>
</feature>
<dbReference type="InterPro" id="IPR000209">
    <property type="entry name" value="Peptidase_S8/S53_dom"/>
</dbReference>
<feature type="binding site" evidence="15">
    <location>
        <position position="576"/>
    </location>
    <ligand>
        <name>Ca(2+)</name>
        <dbReference type="ChEBI" id="CHEBI:29108"/>
    </ligand>
</feature>
<dbReference type="InterPro" id="IPR050819">
    <property type="entry name" value="Tripeptidyl-peptidase_I"/>
</dbReference>
<evidence type="ECO:0000256" key="13">
    <source>
        <dbReference type="ARBA" id="ARBA00023145"/>
    </source>
</evidence>
<dbReference type="SUPFAM" id="SSF52743">
    <property type="entry name" value="Subtilisin-like"/>
    <property type="match status" value="1"/>
</dbReference>
<dbReference type="SUPFAM" id="SSF54897">
    <property type="entry name" value="Protease propeptides/inhibitors"/>
    <property type="match status" value="1"/>
</dbReference>
<keyword evidence="12" id="KW-0843">Virulence</keyword>
<evidence type="ECO:0000256" key="8">
    <source>
        <dbReference type="ARBA" id="ARBA00022729"/>
    </source>
</evidence>
<evidence type="ECO:0000313" key="18">
    <source>
        <dbReference type="EMBL" id="KDQ50709.1"/>
    </source>
</evidence>
<evidence type="ECO:0000256" key="11">
    <source>
        <dbReference type="ARBA" id="ARBA00022837"/>
    </source>
</evidence>
<dbReference type="GO" id="GO:0006508">
    <property type="term" value="P:proteolysis"/>
    <property type="evidence" value="ECO:0007669"/>
    <property type="project" value="UniProtKB-KW"/>
</dbReference>
<feature type="active site" description="Charge relay system" evidence="15">
    <location>
        <position position="513"/>
    </location>
</feature>
<dbReference type="PROSITE" id="PS51695">
    <property type="entry name" value="SEDOLISIN"/>
    <property type="match status" value="1"/>
</dbReference>
<evidence type="ECO:0000256" key="3">
    <source>
        <dbReference type="ARBA" id="ARBA00004239"/>
    </source>
</evidence>
<dbReference type="EC" id="3.4.14.10" evidence="4"/>
<evidence type="ECO:0000256" key="15">
    <source>
        <dbReference type="PROSITE-ProRule" id="PRU01032"/>
    </source>
</evidence>
<accession>A0A067P7E5</accession>
<dbReference type="PANTHER" id="PTHR14218">
    <property type="entry name" value="PROTEASE S8 TRIPEPTIDYL PEPTIDASE I CLN2"/>
    <property type="match status" value="1"/>
</dbReference>
<dbReference type="AlphaFoldDB" id="A0A067P7E5"/>
<dbReference type="PANTHER" id="PTHR14218:SF15">
    <property type="entry name" value="TRIPEPTIDYL-PEPTIDASE 1"/>
    <property type="match status" value="1"/>
</dbReference>
<gene>
    <name evidence="18" type="ORF">JAAARDRAFT_185905</name>
</gene>
<comment type="subcellular location">
    <subcellularLocation>
        <location evidence="3">Secreted</location>
        <location evidence="3">Extracellular space</location>
    </subcellularLocation>
</comment>
<dbReference type="GO" id="GO:0046872">
    <property type="term" value="F:metal ion binding"/>
    <property type="evidence" value="ECO:0007669"/>
    <property type="project" value="UniProtKB-UniRule"/>
</dbReference>
<evidence type="ECO:0000256" key="9">
    <source>
        <dbReference type="ARBA" id="ARBA00022801"/>
    </source>
</evidence>
<evidence type="ECO:0000256" key="10">
    <source>
        <dbReference type="ARBA" id="ARBA00022825"/>
    </source>
</evidence>
<dbReference type="InterPro" id="IPR036852">
    <property type="entry name" value="Peptidase_S8/S53_dom_sf"/>
</dbReference>
<feature type="active site" description="Charge relay system" evidence="15">
    <location>
        <position position="306"/>
    </location>
</feature>